<name>U4LVU8_PYROM</name>
<protein>
    <submittedName>
        <fullName evidence="2">Similar to Demethylmenaquinone methyltransferase acc. no. Q9RRT0</fullName>
    </submittedName>
</protein>
<dbReference type="InterPro" id="IPR029063">
    <property type="entry name" value="SAM-dependent_MTases_sf"/>
</dbReference>
<dbReference type="Gene3D" id="3.40.50.150">
    <property type="entry name" value="Vaccinia Virus protein VP39"/>
    <property type="match status" value="1"/>
</dbReference>
<dbReference type="STRING" id="1076935.U4LVU8"/>
<dbReference type="CDD" id="cd02440">
    <property type="entry name" value="AdoMet_MTases"/>
    <property type="match status" value="1"/>
</dbReference>
<evidence type="ECO:0000313" key="3">
    <source>
        <dbReference type="Proteomes" id="UP000018144"/>
    </source>
</evidence>
<keyword evidence="2" id="KW-0808">Transferase</keyword>
<dbReference type="AlphaFoldDB" id="U4LVU8"/>
<keyword evidence="2" id="KW-0489">Methyltransferase</keyword>
<dbReference type="GO" id="GO:0032259">
    <property type="term" value="P:methylation"/>
    <property type="evidence" value="ECO:0007669"/>
    <property type="project" value="UniProtKB-KW"/>
</dbReference>
<feature type="compositionally biased region" description="Acidic residues" evidence="1">
    <location>
        <begin position="361"/>
        <end position="382"/>
    </location>
</feature>
<dbReference type="OrthoDB" id="2013972at2759"/>
<proteinExistence type="predicted"/>
<organism evidence="2 3">
    <name type="scientific">Pyronema omphalodes (strain CBS 100304)</name>
    <name type="common">Pyronema confluens</name>
    <dbReference type="NCBI Taxonomy" id="1076935"/>
    <lineage>
        <taxon>Eukaryota</taxon>
        <taxon>Fungi</taxon>
        <taxon>Dikarya</taxon>
        <taxon>Ascomycota</taxon>
        <taxon>Pezizomycotina</taxon>
        <taxon>Pezizomycetes</taxon>
        <taxon>Pezizales</taxon>
        <taxon>Pyronemataceae</taxon>
        <taxon>Pyronema</taxon>
    </lineage>
</organism>
<gene>
    <name evidence="2" type="ORF">PCON_13697</name>
</gene>
<dbReference type="Proteomes" id="UP000018144">
    <property type="component" value="Unassembled WGS sequence"/>
</dbReference>
<dbReference type="PANTHER" id="PTHR43591">
    <property type="entry name" value="METHYLTRANSFERASE"/>
    <property type="match status" value="1"/>
</dbReference>
<evidence type="ECO:0000313" key="2">
    <source>
        <dbReference type="EMBL" id="CCX32846.1"/>
    </source>
</evidence>
<dbReference type="EMBL" id="HF935907">
    <property type="protein sequence ID" value="CCX32846.1"/>
    <property type="molecule type" value="Genomic_DNA"/>
</dbReference>
<keyword evidence="3" id="KW-1185">Reference proteome</keyword>
<dbReference type="GO" id="GO:0008168">
    <property type="term" value="F:methyltransferase activity"/>
    <property type="evidence" value="ECO:0007669"/>
    <property type="project" value="UniProtKB-KW"/>
</dbReference>
<dbReference type="Pfam" id="PF13489">
    <property type="entry name" value="Methyltransf_23"/>
    <property type="match status" value="1"/>
</dbReference>
<dbReference type="PANTHER" id="PTHR43591:SF10">
    <property type="entry name" value="ABC TRANSMEMBRANE TYPE-1 DOMAIN-CONTAINING PROTEIN-RELATED"/>
    <property type="match status" value="1"/>
</dbReference>
<dbReference type="SUPFAM" id="SSF53335">
    <property type="entry name" value="S-adenosyl-L-methionine-dependent methyltransferases"/>
    <property type="match status" value="1"/>
</dbReference>
<accession>U4LVU8</accession>
<reference evidence="2 3" key="1">
    <citation type="journal article" date="2013" name="PLoS Genet.">
        <title>The genome and development-dependent transcriptomes of Pyronema confluens: a window into fungal evolution.</title>
        <authorList>
            <person name="Traeger S."/>
            <person name="Altegoer F."/>
            <person name="Freitag M."/>
            <person name="Gabaldon T."/>
            <person name="Kempken F."/>
            <person name="Kumar A."/>
            <person name="Marcet-Houben M."/>
            <person name="Poggeler S."/>
            <person name="Stajich J.E."/>
            <person name="Nowrousian M."/>
        </authorList>
    </citation>
    <scope>NUCLEOTIDE SEQUENCE [LARGE SCALE GENOMIC DNA]</scope>
    <source>
        <strain evidence="3">CBS 100304</strain>
        <tissue evidence="2">Vegetative mycelium</tissue>
    </source>
</reference>
<dbReference type="eggNOG" id="ENOG502S6PS">
    <property type="taxonomic scope" value="Eukaryota"/>
</dbReference>
<sequence length="382" mass="43507">MDATKYDSASDSGLEVDPRVARVSESYQFHQIEIDFFQLEDPDANTYFDTGFRTTYSASLTSSIEQYIYENGRRYHTYYGEEKNPMPTDEQEQERLDIHHEILSEILEGELYLAPVSNPRKVLDVGTGTGIWAIDMADLHPEAEVTGTDLSPIQPTWVPPNLRFEVDDAEKEWPWDEDYFDFVHFRNLAQSISDWDYMMSQCYRCTEPGGYVELAELGFELFSDDDTNGPAFEKFIKLLAEACEKIGRPIATEEILRERLAKVGFQDIQIKSFKQPFGPWPKDQRMKRIGAMVMMTAEGGTQAYGMALMTRTLGMSAEEASTLCREAAADVANKNYHSYTPYYVAWGRKPVATQQVKTSEEDNAMSEEELLGEDDLTGEGNE</sequence>
<evidence type="ECO:0000256" key="1">
    <source>
        <dbReference type="SAM" id="MobiDB-lite"/>
    </source>
</evidence>
<feature type="region of interest" description="Disordered" evidence="1">
    <location>
        <begin position="353"/>
        <end position="382"/>
    </location>
</feature>
<dbReference type="OMA" id="DIHHEIL"/>